<accession>A0ABR2GXX0</accession>
<dbReference type="Gene3D" id="1.25.40.420">
    <property type="match status" value="1"/>
</dbReference>
<evidence type="ECO:0000313" key="2">
    <source>
        <dbReference type="EMBL" id="KAK8838780.1"/>
    </source>
</evidence>
<dbReference type="Pfam" id="PF07707">
    <property type="entry name" value="BACK"/>
    <property type="match status" value="1"/>
</dbReference>
<dbReference type="Proteomes" id="UP001470230">
    <property type="component" value="Unassembled WGS sequence"/>
</dbReference>
<dbReference type="EMBL" id="JAPFFF010000054">
    <property type="protein sequence ID" value="KAK8838780.1"/>
    <property type="molecule type" value="Genomic_DNA"/>
</dbReference>
<organism evidence="2 3">
    <name type="scientific">Tritrichomonas musculus</name>
    <dbReference type="NCBI Taxonomy" id="1915356"/>
    <lineage>
        <taxon>Eukaryota</taxon>
        <taxon>Metamonada</taxon>
        <taxon>Parabasalia</taxon>
        <taxon>Tritrichomonadida</taxon>
        <taxon>Tritrichomonadidae</taxon>
        <taxon>Tritrichomonas</taxon>
    </lineage>
</organism>
<comment type="caution">
    <text evidence="2">The sequence shown here is derived from an EMBL/GenBank/DDBJ whole genome shotgun (WGS) entry which is preliminary data.</text>
</comment>
<evidence type="ECO:0000313" key="3">
    <source>
        <dbReference type="Proteomes" id="UP001470230"/>
    </source>
</evidence>
<evidence type="ECO:0000259" key="1">
    <source>
        <dbReference type="Pfam" id="PF07707"/>
    </source>
</evidence>
<sequence>MTIGGKLQLKIESIRDLPFQTYETFTFIVNNERFATTRLIADLLSSKIRRIHHADPTLSEYILNTQNQGHFSSFLKLVNFDKNEISEKDIPFIREIITELGYDSFRITFSDDATKITNENVLSLLEEYIKYGLINQKKEKLINYIAAHFGEIIDEKNEEIIKIDPDLLEEILNNRKLKINDEDQLLHLINSLYSKDKKYSNLYCHVIFQNSGSKMIDEFFEIFDLNDINHRIWFSLSKFLKKNVPCTIKHHKNRYKKQIKEEKKQEIIKEQNNLIQRENNNEVGEGFWPTDDWSFPSSQIEIENFSS</sequence>
<feature type="domain" description="BACK" evidence="1">
    <location>
        <begin position="138"/>
        <end position="207"/>
    </location>
</feature>
<name>A0ABR2GXX0_9EUKA</name>
<reference evidence="2 3" key="1">
    <citation type="submission" date="2024-04" db="EMBL/GenBank/DDBJ databases">
        <title>Tritrichomonas musculus Genome.</title>
        <authorList>
            <person name="Alves-Ferreira E."/>
            <person name="Grigg M."/>
            <person name="Lorenzi H."/>
            <person name="Galac M."/>
        </authorList>
    </citation>
    <scope>NUCLEOTIDE SEQUENCE [LARGE SCALE GENOMIC DNA]</scope>
    <source>
        <strain evidence="2 3">EAF2021</strain>
    </source>
</reference>
<keyword evidence="3" id="KW-1185">Reference proteome</keyword>
<protein>
    <recommendedName>
        <fullName evidence="1">BACK domain-containing protein</fullName>
    </recommendedName>
</protein>
<proteinExistence type="predicted"/>
<gene>
    <name evidence="2" type="ORF">M9Y10_032819</name>
</gene>
<dbReference type="InterPro" id="IPR011705">
    <property type="entry name" value="BACK"/>
</dbReference>